<evidence type="ECO:0000256" key="2">
    <source>
        <dbReference type="SAM" id="SignalP"/>
    </source>
</evidence>
<evidence type="ECO:0008006" key="5">
    <source>
        <dbReference type="Google" id="ProtNLM"/>
    </source>
</evidence>
<sequence>MKKVLIIFLMLGTLTTIAQNKTVNNIQSKKEFKQNFTPEQKAELLSKRMTLRLDLTDAQQEKVKELFLKFDEDRPAKIENKKEMSSEEKFQLQNNRLNSQIAMKKELKKILSADQFEKWEQMSSERKSHKKTVSKRNMKKVQ</sequence>
<dbReference type="Proteomes" id="UP000285517">
    <property type="component" value="Chromosome"/>
</dbReference>
<feature type="signal peptide" evidence="2">
    <location>
        <begin position="1"/>
        <end position="18"/>
    </location>
</feature>
<keyword evidence="4" id="KW-1185">Reference proteome</keyword>
<name>A0A410G3B7_9FLAO</name>
<feature type="chain" id="PRO_5019315375" description="DUF4890 domain-containing protein" evidence="2">
    <location>
        <begin position="19"/>
        <end position="142"/>
    </location>
</feature>
<evidence type="ECO:0000256" key="1">
    <source>
        <dbReference type="SAM" id="MobiDB-lite"/>
    </source>
</evidence>
<proteinExistence type="predicted"/>
<evidence type="ECO:0000313" key="3">
    <source>
        <dbReference type="EMBL" id="QAA81772.1"/>
    </source>
</evidence>
<gene>
    <name evidence="3" type="ORF">EI546_08580</name>
</gene>
<dbReference type="OrthoDB" id="956918at2"/>
<dbReference type="EMBL" id="CP034951">
    <property type="protein sequence ID" value="QAA81772.1"/>
    <property type="molecule type" value="Genomic_DNA"/>
</dbReference>
<dbReference type="AlphaFoldDB" id="A0A410G3B7"/>
<feature type="region of interest" description="Disordered" evidence="1">
    <location>
        <begin position="119"/>
        <end position="142"/>
    </location>
</feature>
<evidence type="ECO:0000313" key="4">
    <source>
        <dbReference type="Proteomes" id="UP000285517"/>
    </source>
</evidence>
<reference evidence="3 4" key="1">
    <citation type="submission" date="2019-01" db="EMBL/GenBank/DDBJ databases">
        <title>Complete genome sequencing of Aequorivita sp. H23M31.</title>
        <authorList>
            <person name="Bae J.-W."/>
        </authorList>
    </citation>
    <scope>NUCLEOTIDE SEQUENCE [LARGE SCALE GENOMIC DNA]</scope>
    <source>
        <strain evidence="3 4">H23M31</strain>
    </source>
</reference>
<accession>A0A410G3B7</accession>
<dbReference type="RefSeq" id="WP_128250153.1">
    <property type="nucleotide sequence ID" value="NZ_CP034951.1"/>
</dbReference>
<protein>
    <recommendedName>
        <fullName evidence="5">DUF4890 domain-containing protein</fullName>
    </recommendedName>
</protein>
<feature type="compositionally biased region" description="Basic residues" evidence="1">
    <location>
        <begin position="127"/>
        <end position="142"/>
    </location>
</feature>
<dbReference type="KEGG" id="aev:EI546_08580"/>
<organism evidence="3 4">
    <name type="scientific">Aequorivita ciconiae</name>
    <dbReference type="NCBI Taxonomy" id="2494375"/>
    <lineage>
        <taxon>Bacteria</taxon>
        <taxon>Pseudomonadati</taxon>
        <taxon>Bacteroidota</taxon>
        <taxon>Flavobacteriia</taxon>
        <taxon>Flavobacteriales</taxon>
        <taxon>Flavobacteriaceae</taxon>
        <taxon>Aequorivita</taxon>
    </lineage>
</organism>
<keyword evidence="2" id="KW-0732">Signal</keyword>